<comment type="caution">
    <text evidence="11">The sequence shown here is derived from an EMBL/GenBank/DDBJ whole genome shotgun (WGS) entry which is preliminary data.</text>
</comment>
<evidence type="ECO:0000313" key="12">
    <source>
        <dbReference type="Proteomes" id="UP001144372"/>
    </source>
</evidence>
<dbReference type="AlphaFoldDB" id="A0A9W6FV99"/>
<evidence type="ECO:0000256" key="8">
    <source>
        <dbReference type="ARBA" id="ARBA00038436"/>
    </source>
</evidence>
<evidence type="ECO:0000256" key="3">
    <source>
        <dbReference type="ARBA" id="ARBA00022475"/>
    </source>
</evidence>
<feature type="domain" description="Tripartite ATP-independent periplasmic transporters DctQ component" evidence="10">
    <location>
        <begin position="33"/>
        <end position="158"/>
    </location>
</feature>
<evidence type="ECO:0000256" key="9">
    <source>
        <dbReference type="SAM" id="Phobius"/>
    </source>
</evidence>
<evidence type="ECO:0000256" key="2">
    <source>
        <dbReference type="ARBA" id="ARBA00022448"/>
    </source>
</evidence>
<dbReference type="InterPro" id="IPR007387">
    <property type="entry name" value="TRAP_DctQ"/>
</dbReference>
<evidence type="ECO:0000256" key="4">
    <source>
        <dbReference type="ARBA" id="ARBA00022519"/>
    </source>
</evidence>
<evidence type="ECO:0000256" key="6">
    <source>
        <dbReference type="ARBA" id="ARBA00022989"/>
    </source>
</evidence>
<protein>
    <recommendedName>
        <fullName evidence="10">Tripartite ATP-independent periplasmic transporters DctQ component domain-containing protein</fullName>
    </recommendedName>
</protein>
<reference evidence="11" key="1">
    <citation type="submission" date="2022-12" db="EMBL/GenBank/DDBJ databases">
        <title>Reference genome sequencing for broad-spectrum identification of bacterial and archaeal isolates by mass spectrometry.</title>
        <authorList>
            <person name="Sekiguchi Y."/>
            <person name="Tourlousse D.M."/>
        </authorList>
    </citation>
    <scope>NUCLEOTIDE SEQUENCE</scope>
    <source>
        <strain evidence="11">ASRB1</strain>
    </source>
</reference>
<keyword evidence="7 9" id="KW-0472">Membrane</keyword>
<comment type="similarity">
    <text evidence="8">Belongs to the TRAP transporter small permease family.</text>
</comment>
<feature type="transmembrane region" description="Helical" evidence="9">
    <location>
        <begin position="93"/>
        <end position="115"/>
    </location>
</feature>
<keyword evidence="4" id="KW-0997">Cell inner membrane</keyword>
<keyword evidence="5 9" id="KW-0812">Transmembrane</keyword>
<name>A0A9W6FV99_9BACT</name>
<evidence type="ECO:0000256" key="5">
    <source>
        <dbReference type="ARBA" id="ARBA00022692"/>
    </source>
</evidence>
<dbReference type="GO" id="GO:0005886">
    <property type="term" value="C:plasma membrane"/>
    <property type="evidence" value="ECO:0007669"/>
    <property type="project" value="UniProtKB-SubCell"/>
</dbReference>
<evidence type="ECO:0000313" key="11">
    <source>
        <dbReference type="EMBL" id="GLI35545.1"/>
    </source>
</evidence>
<accession>A0A9W6FV99</accession>
<dbReference type="EMBL" id="BSDR01000001">
    <property type="protein sequence ID" value="GLI35545.1"/>
    <property type="molecule type" value="Genomic_DNA"/>
</dbReference>
<feature type="transmembrane region" description="Helical" evidence="9">
    <location>
        <begin position="55"/>
        <end position="73"/>
    </location>
</feature>
<evidence type="ECO:0000256" key="7">
    <source>
        <dbReference type="ARBA" id="ARBA00023136"/>
    </source>
</evidence>
<feature type="transmembrane region" description="Helical" evidence="9">
    <location>
        <begin position="135"/>
        <end position="154"/>
    </location>
</feature>
<evidence type="ECO:0000256" key="1">
    <source>
        <dbReference type="ARBA" id="ARBA00004429"/>
    </source>
</evidence>
<comment type="subcellular location">
    <subcellularLocation>
        <location evidence="1">Cell inner membrane</location>
        <topology evidence="1">Multi-pass membrane protein</topology>
    </subcellularLocation>
</comment>
<gene>
    <name evidence="11" type="ORF">DAMNIGENAA_29780</name>
</gene>
<evidence type="ECO:0000259" key="10">
    <source>
        <dbReference type="Pfam" id="PF04290"/>
    </source>
</evidence>
<keyword evidence="3" id="KW-1003">Cell membrane</keyword>
<organism evidence="11 12">
    <name type="scientific">Desulforhabdus amnigena</name>
    <dbReference type="NCBI Taxonomy" id="40218"/>
    <lineage>
        <taxon>Bacteria</taxon>
        <taxon>Pseudomonadati</taxon>
        <taxon>Thermodesulfobacteriota</taxon>
        <taxon>Syntrophobacteria</taxon>
        <taxon>Syntrophobacterales</taxon>
        <taxon>Syntrophobacteraceae</taxon>
        <taxon>Desulforhabdus</taxon>
    </lineage>
</organism>
<dbReference type="RefSeq" id="WP_281795474.1">
    <property type="nucleotide sequence ID" value="NZ_BSDR01000001.1"/>
</dbReference>
<dbReference type="Pfam" id="PF04290">
    <property type="entry name" value="DctQ"/>
    <property type="match status" value="1"/>
</dbReference>
<dbReference type="PANTHER" id="PTHR35011">
    <property type="entry name" value="2,3-DIKETO-L-GULONATE TRAP TRANSPORTER SMALL PERMEASE PROTEIN YIAM"/>
    <property type="match status" value="1"/>
</dbReference>
<feature type="transmembrane region" description="Helical" evidence="9">
    <location>
        <begin position="22"/>
        <end position="40"/>
    </location>
</feature>
<dbReference type="InterPro" id="IPR055348">
    <property type="entry name" value="DctQ"/>
</dbReference>
<keyword evidence="6 9" id="KW-1133">Transmembrane helix</keyword>
<keyword evidence="2" id="KW-0813">Transport</keyword>
<sequence>MASSILNSIVVVTRCYGVVEKWILVALVLFLTGFSLFQIILRNFFSTGIVWGDTLLRHIVLWVSLLGTARATAENKHIRIDFLPRLLNPKGNFVVTLASDLFSCLVGSLLFYASWTFLVNEKAMGDFAFAAVPYWWLETIFPFSFAVMSLRCAYRFIISLKQGPNGSET</sequence>
<proteinExistence type="inferred from homology"/>
<keyword evidence="12" id="KW-1185">Reference proteome</keyword>
<dbReference type="Proteomes" id="UP001144372">
    <property type="component" value="Unassembled WGS sequence"/>
</dbReference>